<dbReference type="InterPro" id="IPR043502">
    <property type="entry name" value="DNA/RNA_pol_sf"/>
</dbReference>
<evidence type="ECO:0000313" key="2">
    <source>
        <dbReference type="Proteomes" id="UP001152795"/>
    </source>
</evidence>
<dbReference type="CDD" id="cd01650">
    <property type="entry name" value="RT_nLTR_like"/>
    <property type="match status" value="1"/>
</dbReference>
<dbReference type="InterPro" id="IPR036691">
    <property type="entry name" value="Endo/exonu/phosph_ase_sf"/>
</dbReference>
<gene>
    <name evidence="1" type="ORF">PACLA_8A050988</name>
</gene>
<dbReference type="PROSITE" id="PS50878">
    <property type="entry name" value="RT_POL"/>
    <property type="match status" value="1"/>
</dbReference>
<proteinExistence type="predicted"/>
<dbReference type="Gene3D" id="3.60.10.10">
    <property type="entry name" value="Endonuclease/exonuclease/phosphatase"/>
    <property type="match status" value="1"/>
</dbReference>
<dbReference type="Pfam" id="PF00078">
    <property type="entry name" value="RVT_1"/>
    <property type="match status" value="1"/>
</dbReference>
<dbReference type="SUPFAM" id="SSF56672">
    <property type="entry name" value="DNA/RNA polymerases"/>
    <property type="match status" value="1"/>
</dbReference>
<sequence>MTVTTPEACNYESLYVSQLLSTPNMTEYSHLHNPRRSHATSTYLSHVSPSKKLMRGLHIAMNFSISMILISLSNDIATNPGPTCNFSIPPPNVRGLKISHLNTRSILPKIDTLRLEMKDKPFDIFSASETWLKPEISDSEVALPGYSIIRMDRQNKIGGEIDVASVFKQLSTLKTNKSTGLDGVSARLLKDAAVTIAPTLTDIFNQSLKSSIFPKIWKDGKVTPIFKSGDRSNMSNYRPITVLPILSKILERFVHTQIYSYLSENKILSESQFGFRPKLSTSTALAFFTDTILDNADNGLITASVFLDFSKAFDTVDHAILLCKLKSFGLDNNSLNWFESYLTNRQQKTSINNTLSSSLPVSVGVPQ</sequence>
<dbReference type="Proteomes" id="UP001152795">
    <property type="component" value="Unassembled WGS sequence"/>
</dbReference>
<comment type="caution">
    <text evidence="1">The sequence shown here is derived from an EMBL/GenBank/DDBJ whole genome shotgun (WGS) entry which is preliminary data.</text>
</comment>
<reference evidence="1" key="1">
    <citation type="submission" date="2020-04" db="EMBL/GenBank/DDBJ databases">
        <authorList>
            <person name="Alioto T."/>
            <person name="Alioto T."/>
            <person name="Gomez Garrido J."/>
        </authorList>
    </citation>
    <scope>NUCLEOTIDE SEQUENCE</scope>
    <source>
        <strain evidence="1">A484AB</strain>
    </source>
</reference>
<dbReference type="OrthoDB" id="5985125at2759"/>
<feature type="non-terminal residue" evidence="1">
    <location>
        <position position="1"/>
    </location>
</feature>
<keyword evidence="2" id="KW-1185">Reference proteome</keyword>
<dbReference type="PANTHER" id="PTHR47510">
    <property type="entry name" value="REVERSE TRANSCRIPTASE DOMAIN-CONTAINING PROTEIN"/>
    <property type="match status" value="1"/>
</dbReference>
<dbReference type="AlphaFoldDB" id="A0A6S7JUE5"/>
<accession>A0A6S7JUE5</accession>
<protein>
    <submittedName>
        <fullName evidence="1">Uncharacterized protein</fullName>
    </submittedName>
</protein>
<dbReference type="EMBL" id="CACRXK020018759">
    <property type="protein sequence ID" value="CAB4032860.1"/>
    <property type="molecule type" value="Genomic_DNA"/>
</dbReference>
<name>A0A6S7JUE5_PARCT</name>
<evidence type="ECO:0000313" key="1">
    <source>
        <dbReference type="EMBL" id="CAB4032860.1"/>
    </source>
</evidence>
<dbReference type="PANTHER" id="PTHR47510:SF3">
    <property type="entry name" value="ENDO_EXONUCLEASE_PHOSPHATASE DOMAIN-CONTAINING PROTEIN"/>
    <property type="match status" value="1"/>
</dbReference>
<dbReference type="InterPro" id="IPR000477">
    <property type="entry name" value="RT_dom"/>
</dbReference>
<organism evidence="1 2">
    <name type="scientific">Paramuricea clavata</name>
    <name type="common">Red gorgonian</name>
    <name type="synonym">Violescent sea-whip</name>
    <dbReference type="NCBI Taxonomy" id="317549"/>
    <lineage>
        <taxon>Eukaryota</taxon>
        <taxon>Metazoa</taxon>
        <taxon>Cnidaria</taxon>
        <taxon>Anthozoa</taxon>
        <taxon>Octocorallia</taxon>
        <taxon>Malacalcyonacea</taxon>
        <taxon>Plexauridae</taxon>
        <taxon>Paramuricea</taxon>
    </lineage>
</organism>